<gene>
    <name evidence="2" type="ORF">T440DRAFT_231441</name>
</gene>
<sequence>MATLRRRPEEGEARARNGRWRGKLLRCRVTPAHQSMGLSPTPSALHPSHANLARRRAHVQVRRPAPSTCACRSHTAAPSPGSASRRPISRPVSRPGSLFLLSPDRGQAVRRTPQAQPYDGRMGDSSTAATPPTDCPHPRLAALTPPREPRHRGHAHRTARPPARASSPRCHPPTSPAVGSARMHRGCRPNTQQPERPAAVTSPPGTRPPGPRPGQDQGQDQQ</sequence>
<dbReference type="Proteomes" id="UP000799423">
    <property type="component" value="Unassembled WGS sequence"/>
</dbReference>
<protein>
    <submittedName>
        <fullName evidence="2">Uncharacterized protein</fullName>
    </submittedName>
</protein>
<dbReference type="EMBL" id="MU006336">
    <property type="protein sequence ID" value="KAF2846284.1"/>
    <property type="molecule type" value="Genomic_DNA"/>
</dbReference>
<accession>A0A6A7AU31</accession>
<feature type="compositionally biased region" description="Basic residues" evidence="1">
    <location>
        <begin position="149"/>
        <end position="159"/>
    </location>
</feature>
<reference evidence="2" key="1">
    <citation type="submission" date="2020-01" db="EMBL/GenBank/DDBJ databases">
        <authorList>
            <consortium name="DOE Joint Genome Institute"/>
            <person name="Haridas S."/>
            <person name="Albert R."/>
            <person name="Binder M."/>
            <person name="Bloem J."/>
            <person name="Labutti K."/>
            <person name="Salamov A."/>
            <person name="Andreopoulos B."/>
            <person name="Baker S.E."/>
            <person name="Barry K."/>
            <person name="Bills G."/>
            <person name="Bluhm B.H."/>
            <person name="Cannon C."/>
            <person name="Castanera R."/>
            <person name="Culley D.E."/>
            <person name="Daum C."/>
            <person name="Ezra D."/>
            <person name="Gonzalez J.B."/>
            <person name="Henrissat B."/>
            <person name="Kuo A."/>
            <person name="Liang C."/>
            <person name="Lipzen A."/>
            <person name="Lutzoni F."/>
            <person name="Magnuson J."/>
            <person name="Mondo S."/>
            <person name="Nolan M."/>
            <person name="Ohm R."/>
            <person name="Pangilinan J."/>
            <person name="Park H.-J."/>
            <person name="Ramirez L."/>
            <person name="Alfaro M."/>
            <person name="Sun H."/>
            <person name="Tritt A."/>
            <person name="Yoshinaga Y."/>
            <person name="Zwiers L.-H."/>
            <person name="Turgeon B.G."/>
            <person name="Goodwin S.B."/>
            <person name="Spatafora J.W."/>
            <person name="Crous P.W."/>
            <person name="Grigoriev I.V."/>
        </authorList>
    </citation>
    <scope>NUCLEOTIDE SEQUENCE</scope>
    <source>
        <strain evidence="2">IPT5</strain>
    </source>
</reference>
<feature type="compositionally biased region" description="Basic residues" evidence="1">
    <location>
        <begin position="52"/>
        <end position="61"/>
    </location>
</feature>
<feature type="compositionally biased region" description="Low complexity" evidence="1">
    <location>
        <begin position="82"/>
        <end position="97"/>
    </location>
</feature>
<feature type="compositionally biased region" description="Polar residues" evidence="1">
    <location>
        <begin position="32"/>
        <end position="42"/>
    </location>
</feature>
<feature type="compositionally biased region" description="Low complexity" evidence="1">
    <location>
        <begin position="160"/>
        <end position="169"/>
    </location>
</feature>
<name>A0A6A7AU31_9PLEO</name>
<proteinExistence type="predicted"/>
<feature type="region of interest" description="Disordered" evidence="1">
    <location>
        <begin position="31"/>
        <end position="222"/>
    </location>
</feature>
<dbReference type="AlphaFoldDB" id="A0A6A7AU31"/>
<evidence type="ECO:0000256" key="1">
    <source>
        <dbReference type="SAM" id="MobiDB-lite"/>
    </source>
</evidence>
<organism evidence="2 3">
    <name type="scientific">Plenodomus tracheiphilus IPT5</name>
    <dbReference type="NCBI Taxonomy" id="1408161"/>
    <lineage>
        <taxon>Eukaryota</taxon>
        <taxon>Fungi</taxon>
        <taxon>Dikarya</taxon>
        <taxon>Ascomycota</taxon>
        <taxon>Pezizomycotina</taxon>
        <taxon>Dothideomycetes</taxon>
        <taxon>Pleosporomycetidae</taxon>
        <taxon>Pleosporales</taxon>
        <taxon>Pleosporineae</taxon>
        <taxon>Leptosphaeriaceae</taxon>
        <taxon>Plenodomus</taxon>
    </lineage>
</organism>
<feature type="compositionally biased region" description="Low complexity" evidence="1">
    <location>
        <begin position="213"/>
        <end position="222"/>
    </location>
</feature>
<evidence type="ECO:0000313" key="2">
    <source>
        <dbReference type="EMBL" id="KAF2846284.1"/>
    </source>
</evidence>
<keyword evidence="3" id="KW-1185">Reference proteome</keyword>
<evidence type="ECO:0000313" key="3">
    <source>
        <dbReference type="Proteomes" id="UP000799423"/>
    </source>
</evidence>